<gene>
    <name evidence="3" type="ORF">CC84DRAFT_1074850</name>
</gene>
<name>A0A177CEH9_9PLEO</name>
<dbReference type="OrthoDB" id="674604at2759"/>
<evidence type="ECO:0000259" key="2">
    <source>
        <dbReference type="Pfam" id="PF26640"/>
    </source>
</evidence>
<keyword evidence="4" id="KW-1185">Reference proteome</keyword>
<feature type="non-terminal residue" evidence="3">
    <location>
        <position position="266"/>
    </location>
</feature>
<protein>
    <submittedName>
        <fullName evidence="3">HET-domain-containing protein</fullName>
    </submittedName>
</protein>
<dbReference type="RefSeq" id="XP_018036400.1">
    <property type="nucleotide sequence ID" value="XM_018173702.1"/>
</dbReference>
<dbReference type="AlphaFoldDB" id="A0A177CEH9"/>
<reference evidence="3 4" key="1">
    <citation type="submission" date="2016-05" db="EMBL/GenBank/DDBJ databases">
        <title>Comparative analysis of secretome profiles of manganese(II)-oxidizing ascomycete fungi.</title>
        <authorList>
            <consortium name="DOE Joint Genome Institute"/>
            <person name="Zeiner C.A."/>
            <person name="Purvine S.O."/>
            <person name="Zink E.M."/>
            <person name="Wu S."/>
            <person name="Pasa-Tolic L."/>
            <person name="Chaput D.L."/>
            <person name="Haridas S."/>
            <person name="Grigoriev I.V."/>
            <person name="Santelli C.M."/>
            <person name="Hansel C.M."/>
        </authorList>
    </citation>
    <scope>NUCLEOTIDE SEQUENCE [LARGE SCALE GENOMIC DNA]</scope>
    <source>
        <strain evidence="3 4">AP3s5-JAC2a</strain>
    </source>
</reference>
<dbReference type="Proteomes" id="UP000077069">
    <property type="component" value="Unassembled WGS sequence"/>
</dbReference>
<sequence>MRLLSTKSLQLEQFNDEERLPPYAILSHTWGEEEVTLDDLLREHVQTMIGYRKIEQTCRIAAQDGFGYVWIDTCCIDKSSSAELSEAINSMFRWYALSQKCYAYLEDLVWHEGQSSGVGSHQYGNAHSLQRSRWFTRGWTLQELIAPSEVYFYDKYWTLTGTRTALADILAKITSVDLEVLVNLDLYISRTQHLKVFLRERSVAQRMSWASKRKTTRPEDLAYCLLGIFDIHMPLLYGEGIEKAFRRLQMEILRYSTDQSILAWKL</sequence>
<dbReference type="GeneID" id="28757188"/>
<organism evidence="3 4">
    <name type="scientific">Paraphaeosphaeria sporulosa</name>
    <dbReference type="NCBI Taxonomy" id="1460663"/>
    <lineage>
        <taxon>Eukaryota</taxon>
        <taxon>Fungi</taxon>
        <taxon>Dikarya</taxon>
        <taxon>Ascomycota</taxon>
        <taxon>Pezizomycotina</taxon>
        <taxon>Dothideomycetes</taxon>
        <taxon>Pleosporomycetidae</taxon>
        <taxon>Pleosporales</taxon>
        <taxon>Massarineae</taxon>
        <taxon>Didymosphaeriaceae</taxon>
        <taxon>Paraphaeosphaeria</taxon>
    </lineage>
</organism>
<dbReference type="PANTHER" id="PTHR10622">
    <property type="entry name" value="HET DOMAIN-CONTAINING PROTEIN"/>
    <property type="match status" value="1"/>
</dbReference>
<feature type="domain" description="Heterokaryon incompatibility" evidence="1">
    <location>
        <begin position="23"/>
        <end position="108"/>
    </location>
</feature>
<evidence type="ECO:0000313" key="4">
    <source>
        <dbReference type="Proteomes" id="UP000077069"/>
    </source>
</evidence>
<dbReference type="InterPro" id="IPR010730">
    <property type="entry name" value="HET"/>
</dbReference>
<accession>A0A177CEH9</accession>
<evidence type="ECO:0000313" key="3">
    <source>
        <dbReference type="EMBL" id="OAG06035.1"/>
    </source>
</evidence>
<dbReference type="Pfam" id="PF06985">
    <property type="entry name" value="HET"/>
    <property type="match status" value="1"/>
</dbReference>
<dbReference type="EMBL" id="KV441552">
    <property type="protein sequence ID" value="OAG06035.1"/>
    <property type="molecule type" value="Genomic_DNA"/>
</dbReference>
<feature type="domain" description="DUF8212" evidence="2">
    <location>
        <begin position="243"/>
        <end position="265"/>
    </location>
</feature>
<dbReference type="InParanoid" id="A0A177CEH9"/>
<proteinExistence type="predicted"/>
<dbReference type="PANTHER" id="PTHR10622:SF10">
    <property type="entry name" value="HET DOMAIN-CONTAINING PROTEIN"/>
    <property type="match status" value="1"/>
</dbReference>
<dbReference type="STRING" id="1460663.A0A177CEH9"/>
<dbReference type="InterPro" id="IPR058525">
    <property type="entry name" value="DUF8212"/>
</dbReference>
<evidence type="ECO:0000259" key="1">
    <source>
        <dbReference type="Pfam" id="PF06985"/>
    </source>
</evidence>
<dbReference type="Pfam" id="PF26640">
    <property type="entry name" value="DUF8212"/>
    <property type="match status" value="1"/>
</dbReference>